<accession>A0ABU1W7D4</accession>
<evidence type="ECO:0008006" key="4">
    <source>
        <dbReference type="Google" id="ProtNLM"/>
    </source>
</evidence>
<keyword evidence="1" id="KW-1133">Transmembrane helix</keyword>
<comment type="caution">
    <text evidence="2">The sequence shown here is derived from an EMBL/GenBank/DDBJ whole genome shotgun (WGS) entry which is preliminary data.</text>
</comment>
<evidence type="ECO:0000256" key="1">
    <source>
        <dbReference type="SAM" id="Phobius"/>
    </source>
</evidence>
<keyword evidence="3" id="KW-1185">Reference proteome</keyword>
<dbReference type="Proteomes" id="UP001251524">
    <property type="component" value="Unassembled WGS sequence"/>
</dbReference>
<dbReference type="EMBL" id="JAVDVY010000001">
    <property type="protein sequence ID" value="MDR7133490.1"/>
    <property type="molecule type" value="Genomic_DNA"/>
</dbReference>
<keyword evidence="1" id="KW-0472">Membrane</keyword>
<name>A0ABU1W7D4_9GAMM</name>
<evidence type="ECO:0000313" key="2">
    <source>
        <dbReference type="EMBL" id="MDR7133490.1"/>
    </source>
</evidence>
<gene>
    <name evidence="2" type="ORF">J2X06_000674</name>
</gene>
<evidence type="ECO:0000313" key="3">
    <source>
        <dbReference type="Proteomes" id="UP001251524"/>
    </source>
</evidence>
<dbReference type="RefSeq" id="WP_310058276.1">
    <property type="nucleotide sequence ID" value="NZ_JAVDVY010000001.1"/>
</dbReference>
<proteinExistence type="predicted"/>
<organism evidence="2 3">
    <name type="scientific">Lysobacter niastensis</name>
    <dbReference type="NCBI Taxonomy" id="380629"/>
    <lineage>
        <taxon>Bacteria</taxon>
        <taxon>Pseudomonadati</taxon>
        <taxon>Pseudomonadota</taxon>
        <taxon>Gammaproteobacteria</taxon>
        <taxon>Lysobacterales</taxon>
        <taxon>Lysobacteraceae</taxon>
        <taxon>Lysobacter</taxon>
    </lineage>
</organism>
<sequence length="315" mass="33830">MVPRIANKQVFGFIAVSAVLAALFFLRDHNWPPADPAVVEVVPDPVIPLARALVPQATGRRDDVATYGNEVVARMPRVRRDFETENDLYGYVQRLDPAIRASDPDATWMASRAYDYCAGFAAAPVNYTRDTDAITALGLRTSQAMAAARQRVSQRCARFAPQDRLFSAVLLKRTEAAQAGSLAAEAALAASGRPLSDDEAYLRGLVMRVRQSKDPEAYLALSPAMGIAASGKPELADQVAGTQLTELAWQLAACELGMDCGPDGALMTAYCANGGICSREQGQDFKRFVYDAAVPRQGAEVVEEMVASLLGDGRG</sequence>
<keyword evidence="1" id="KW-0812">Transmembrane</keyword>
<reference evidence="2 3" key="1">
    <citation type="submission" date="2023-07" db="EMBL/GenBank/DDBJ databases">
        <title>Sorghum-associated microbial communities from plants grown in Nebraska, USA.</title>
        <authorList>
            <person name="Schachtman D."/>
        </authorList>
    </citation>
    <scope>NUCLEOTIDE SEQUENCE [LARGE SCALE GENOMIC DNA]</scope>
    <source>
        <strain evidence="2 3">BE198</strain>
    </source>
</reference>
<feature type="transmembrane region" description="Helical" evidence="1">
    <location>
        <begin position="6"/>
        <end position="26"/>
    </location>
</feature>
<protein>
    <recommendedName>
        <fullName evidence="4">Secreted protein</fullName>
    </recommendedName>
</protein>